<dbReference type="GO" id="GO:0016787">
    <property type="term" value="F:hydrolase activity"/>
    <property type="evidence" value="ECO:0007669"/>
    <property type="project" value="UniProtKB-KW"/>
</dbReference>
<sequence>MLRVRGIYSTSLVGLLDELGFTFSDITEKVKERIGHTRSSKEPVAVTVKDLEDHKGIVVVGDSETVRLVAYGLAAVIPESFVVYVESGPYTSMAVRVLERVGEGLYRVELPSGKKGLLRTRRPVDAGMITVAYVVRPDPAEPFLSEGLAVVGRYARLVEQEKHSVSEHIWDQGRAAELLSLAQMLVPEGWGVKFRSSAGKAPLVEVMSEVRHLIERVAELKRKASKLEEPSHLASGEAIAFVHFSPTASVVLDRVRSRYFTTIPLHHLLKSMGSREVSERVDKLEAEGGCDKSTSLMLYADQLNRVLQAGTVKLVHRKLLGKHHTWVASATVSAEGFLLLSRTVRTEGVYDGVGIPKNVGDSILSVTWPLSRTVAHFYFDSRGKHKGAYININTPLDFFVEPRPTLTYIDLQVDVVRVDDKVRVIDEDEFQMLVSEGVIFERDASRYRCLARESANILARTTEPTDVAWALLEAQGKCFKGESVEEVAAALRRLRGLSDGRAFRTLEDEVH</sequence>
<dbReference type="InterPro" id="IPR007295">
    <property type="entry name" value="DUF402"/>
</dbReference>
<dbReference type="InterPro" id="IPR035930">
    <property type="entry name" value="FomD-like_sf"/>
</dbReference>
<dbReference type="EMBL" id="DTBQ01000106">
    <property type="protein sequence ID" value="HGM46884.1"/>
    <property type="molecule type" value="Genomic_DNA"/>
</dbReference>
<evidence type="ECO:0000259" key="2">
    <source>
        <dbReference type="Pfam" id="PF04167"/>
    </source>
</evidence>
<evidence type="ECO:0000256" key="1">
    <source>
        <dbReference type="ARBA" id="ARBA00022801"/>
    </source>
</evidence>
<dbReference type="Pfam" id="PF04167">
    <property type="entry name" value="DUF402"/>
    <property type="match status" value="1"/>
</dbReference>
<gene>
    <name evidence="3" type="ORF">ENU21_03925</name>
</gene>
<evidence type="ECO:0000313" key="3">
    <source>
        <dbReference type="EMBL" id="HGM46884.1"/>
    </source>
</evidence>
<dbReference type="InterPro" id="IPR050212">
    <property type="entry name" value="Ntdp-like"/>
</dbReference>
<name>A0A7C4H8G4_THEPE</name>
<comment type="caution">
    <text evidence="3">The sequence shown here is derived from an EMBL/GenBank/DDBJ whole genome shotgun (WGS) entry which is preliminary data.</text>
</comment>
<feature type="domain" description="DUF402" evidence="2">
    <location>
        <begin position="336"/>
        <end position="448"/>
    </location>
</feature>
<protein>
    <submittedName>
        <fullName evidence="3">DUF402 domain-containing protein</fullName>
    </submittedName>
</protein>
<proteinExistence type="predicted"/>
<dbReference type="PANTHER" id="PTHR39159">
    <property type="match status" value="1"/>
</dbReference>
<dbReference type="PANTHER" id="PTHR39159:SF1">
    <property type="entry name" value="UPF0374 PROTEIN YGAC"/>
    <property type="match status" value="1"/>
</dbReference>
<keyword evidence="1" id="KW-0378">Hydrolase</keyword>
<dbReference type="SUPFAM" id="SSF159234">
    <property type="entry name" value="FomD-like"/>
    <property type="match status" value="1"/>
</dbReference>
<organism evidence="3">
    <name type="scientific">Thermofilum pendens</name>
    <dbReference type="NCBI Taxonomy" id="2269"/>
    <lineage>
        <taxon>Archaea</taxon>
        <taxon>Thermoproteota</taxon>
        <taxon>Thermoprotei</taxon>
        <taxon>Thermofilales</taxon>
        <taxon>Thermofilaceae</taxon>
        <taxon>Thermofilum</taxon>
    </lineage>
</organism>
<dbReference type="Gene3D" id="2.40.380.10">
    <property type="entry name" value="FomD-like"/>
    <property type="match status" value="1"/>
</dbReference>
<dbReference type="AlphaFoldDB" id="A0A7C4H8G4"/>
<accession>A0A7C4H8G4</accession>
<reference evidence="3" key="1">
    <citation type="journal article" date="2020" name="mSystems">
        <title>Genome- and Community-Level Interaction Insights into Carbon Utilization and Element Cycling Functions of Hydrothermarchaeota in Hydrothermal Sediment.</title>
        <authorList>
            <person name="Zhou Z."/>
            <person name="Liu Y."/>
            <person name="Xu W."/>
            <person name="Pan J."/>
            <person name="Luo Z.H."/>
            <person name="Li M."/>
        </authorList>
    </citation>
    <scope>NUCLEOTIDE SEQUENCE</scope>
    <source>
        <strain evidence="3">SpSt-649</strain>
    </source>
</reference>